<keyword evidence="2" id="KW-1185">Reference proteome</keyword>
<dbReference type="OrthoDB" id="364513at2759"/>
<sequence>MRLLFGGARPFPESVLRKWAGPDSRASLAVSLEALRRFRVLVPVAAAPVSGGSPAQPQLGQLSRNFQLQLSAFLLGTGACADSCPPDSAEPSTAAPFAEDLHRHAVARWDAVLEHLLLAAGSKFGEFAEKSPSTE</sequence>
<evidence type="ECO:0000313" key="2">
    <source>
        <dbReference type="Proteomes" id="UP000654075"/>
    </source>
</evidence>
<organism evidence="1 2">
    <name type="scientific">Polarella glacialis</name>
    <name type="common">Dinoflagellate</name>
    <dbReference type="NCBI Taxonomy" id="89957"/>
    <lineage>
        <taxon>Eukaryota</taxon>
        <taxon>Sar</taxon>
        <taxon>Alveolata</taxon>
        <taxon>Dinophyceae</taxon>
        <taxon>Suessiales</taxon>
        <taxon>Suessiaceae</taxon>
        <taxon>Polarella</taxon>
    </lineage>
</organism>
<comment type="caution">
    <text evidence="1">The sequence shown here is derived from an EMBL/GenBank/DDBJ whole genome shotgun (WGS) entry which is preliminary data.</text>
</comment>
<proteinExistence type="predicted"/>
<gene>
    <name evidence="1" type="ORF">PGLA1383_LOCUS12682</name>
</gene>
<accession>A0A813E939</accession>
<dbReference type="EMBL" id="CAJNNV010006801">
    <property type="protein sequence ID" value="CAE8594109.1"/>
    <property type="molecule type" value="Genomic_DNA"/>
</dbReference>
<evidence type="ECO:0000313" key="1">
    <source>
        <dbReference type="EMBL" id="CAE8594109.1"/>
    </source>
</evidence>
<feature type="non-terminal residue" evidence="1">
    <location>
        <position position="1"/>
    </location>
</feature>
<dbReference type="Proteomes" id="UP000654075">
    <property type="component" value="Unassembled WGS sequence"/>
</dbReference>
<protein>
    <recommendedName>
        <fullName evidence="3">General transcription factor IIH subunit 4</fullName>
    </recommendedName>
</protein>
<name>A0A813E939_POLGL</name>
<dbReference type="AlphaFoldDB" id="A0A813E939"/>
<evidence type="ECO:0008006" key="3">
    <source>
        <dbReference type="Google" id="ProtNLM"/>
    </source>
</evidence>
<reference evidence="1" key="1">
    <citation type="submission" date="2021-02" db="EMBL/GenBank/DDBJ databases">
        <authorList>
            <person name="Dougan E. K."/>
            <person name="Rhodes N."/>
            <person name="Thang M."/>
            <person name="Chan C."/>
        </authorList>
    </citation>
    <scope>NUCLEOTIDE SEQUENCE</scope>
</reference>